<organism evidence="1 2">
    <name type="scientific">Agrobacterium rubi TR3 = NBRC 13261</name>
    <dbReference type="NCBI Taxonomy" id="1368415"/>
    <lineage>
        <taxon>Bacteria</taxon>
        <taxon>Pseudomonadati</taxon>
        <taxon>Pseudomonadota</taxon>
        <taxon>Alphaproteobacteria</taxon>
        <taxon>Hyphomicrobiales</taxon>
        <taxon>Rhizobiaceae</taxon>
        <taxon>Rhizobium/Agrobacterium group</taxon>
        <taxon>Agrobacterium</taxon>
    </lineage>
</organism>
<proteinExistence type="predicted"/>
<dbReference type="eggNOG" id="COG3741">
    <property type="taxonomic scope" value="Bacteria"/>
</dbReference>
<dbReference type="OrthoDB" id="9802050at2"/>
<dbReference type="Pfam" id="PF05013">
    <property type="entry name" value="FGase"/>
    <property type="match status" value="1"/>
</dbReference>
<dbReference type="GO" id="GO:0016787">
    <property type="term" value="F:hydrolase activity"/>
    <property type="evidence" value="ECO:0007669"/>
    <property type="project" value="UniProtKB-KW"/>
</dbReference>
<dbReference type="Proteomes" id="UP000028701">
    <property type="component" value="Unassembled WGS sequence"/>
</dbReference>
<keyword evidence="1" id="KW-0378">Hydrolase</keyword>
<dbReference type="EMBL" id="BBJU01000001">
    <property type="protein sequence ID" value="GAK68609.1"/>
    <property type="molecule type" value="Genomic_DNA"/>
</dbReference>
<dbReference type="Gene3D" id="3.40.630.40">
    <property type="entry name" value="Zn-dependent exopeptidases"/>
    <property type="match status" value="1"/>
</dbReference>
<dbReference type="RefSeq" id="WP_045228279.1">
    <property type="nucleotide sequence ID" value="NZ_BBJU01000001.1"/>
</dbReference>
<evidence type="ECO:0000313" key="1">
    <source>
        <dbReference type="EMBL" id="GAK68609.1"/>
    </source>
</evidence>
<gene>
    <name evidence="1" type="primary">hutG</name>
    <name evidence="1" type="ORF">RRU01S_01_00360</name>
</gene>
<sequence>MKDFSISPLDIEGVLSILPPSAQSIPMVFDSPHSGLIIPTDFERAVSDELVLMASDTYVDDLFGFAPSIGAPMLLAHFPRSFLDLNRSLQDVDLELIDGAWPHAVRDSASARRGMGLTWRFAWGDQPMYGRKLTVNELEKRIDTYWRPYHQQLVRLLDKTYDAFGRVYHVNCHSMPAIGHALSPDPAGTVRKDIVVGDYDGTSSETEFVQLVIRTLESFGYSVSLNVPFRGAELVSAYNAPEKNRHSIQIELNRKLYMDEVTREKTAGYGELKRNLARLGTILRNYAVSNDRSDKP</sequence>
<reference evidence="1 2" key="1">
    <citation type="submission" date="2014-08" db="EMBL/GenBank/DDBJ databases">
        <title>Whole genome shotgun sequence of Rhizobium rubi NBRC 13261.</title>
        <authorList>
            <person name="Katano-Makiyama Y."/>
            <person name="Hosoyama A."/>
            <person name="Hashimoto M."/>
            <person name="Hosoyama Y."/>
            <person name="Noguchi M."/>
            <person name="Tsuchikane K."/>
            <person name="Uohara A."/>
            <person name="Ohji S."/>
            <person name="Ichikawa N."/>
            <person name="Kimura A."/>
            <person name="Yamazoe A."/>
            <person name="Fujita N."/>
        </authorList>
    </citation>
    <scope>NUCLEOTIDE SEQUENCE [LARGE SCALE GENOMIC DNA]</scope>
    <source>
        <strain evidence="1 2">NBRC 13261</strain>
    </source>
</reference>
<name>A0A081CPL3_9HYPH</name>
<dbReference type="SUPFAM" id="SSF53187">
    <property type="entry name" value="Zn-dependent exopeptidases"/>
    <property type="match status" value="1"/>
</dbReference>
<evidence type="ECO:0000313" key="2">
    <source>
        <dbReference type="Proteomes" id="UP000028701"/>
    </source>
</evidence>
<comment type="caution">
    <text evidence="1">The sequence shown here is derived from an EMBL/GenBank/DDBJ whole genome shotgun (WGS) entry which is preliminary data.</text>
</comment>
<accession>A0A081CPL3</accession>
<dbReference type="InterPro" id="IPR007709">
    <property type="entry name" value="N-FG_amidohydro"/>
</dbReference>
<protein>
    <submittedName>
        <fullName evidence="1">N-formylglutamate amidohydrolase</fullName>
    </submittedName>
</protein>
<dbReference type="AlphaFoldDB" id="A0A081CPL3"/>